<dbReference type="OMA" id="RINTKQW"/>
<feature type="region of interest" description="Disordered" evidence="1">
    <location>
        <begin position="38"/>
        <end position="85"/>
    </location>
</feature>
<dbReference type="AlphaFoldDB" id="A0A1D6FR24"/>
<name>A0A1D6FR24_MAIZE</name>
<accession>A0A1D6FR24</accession>
<protein>
    <submittedName>
        <fullName evidence="2 3">Uncharacterized protein</fullName>
    </submittedName>
</protein>
<gene>
    <name evidence="2" type="ORF">ZEAMMB73_Zm00001d010449</name>
</gene>
<reference evidence="3" key="4">
    <citation type="submission" date="2021-05" db="UniProtKB">
        <authorList>
            <consortium name="EnsemblPlants"/>
        </authorList>
    </citation>
    <scope>IDENTIFICATION</scope>
    <source>
        <strain evidence="3">cv. B73</strain>
    </source>
</reference>
<dbReference type="Gramene" id="Zm00001eb350670_T001">
    <property type="protein sequence ID" value="Zm00001eb350670_P001"/>
    <property type="gene ID" value="Zm00001eb350670"/>
</dbReference>
<evidence type="ECO:0000256" key="1">
    <source>
        <dbReference type="SAM" id="MobiDB-lite"/>
    </source>
</evidence>
<evidence type="ECO:0000313" key="2">
    <source>
        <dbReference type="EMBL" id="AQK94066.1"/>
    </source>
</evidence>
<reference evidence="3" key="3">
    <citation type="submission" date="2019-07" db="EMBL/GenBank/DDBJ databases">
        <authorList>
            <person name="Seetharam A."/>
            <person name="Woodhouse M."/>
            <person name="Cannon E."/>
        </authorList>
    </citation>
    <scope>NUCLEOTIDE SEQUENCE [LARGE SCALE GENOMIC DNA]</scope>
    <source>
        <strain evidence="3">cv. B73</strain>
    </source>
</reference>
<evidence type="ECO:0000313" key="4">
    <source>
        <dbReference type="Proteomes" id="UP000007305"/>
    </source>
</evidence>
<dbReference type="EMBL" id="CM000784">
    <property type="protein sequence ID" value="AQK94066.1"/>
    <property type="molecule type" value="Genomic_DNA"/>
</dbReference>
<organism evidence="3 4">
    <name type="scientific">Zea mays</name>
    <name type="common">Maize</name>
    <dbReference type="NCBI Taxonomy" id="4577"/>
    <lineage>
        <taxon>Eukaryota</taxon>
        <taxon>Viridiplantae</taxon>
        <taxon>Streptophyta</taxon>
        <taxon>Embryophyta</taxon>
        <taxon>Tracheophyta</taxon>
        <taxon>Spermatophyta</taxon>
        <taxon>Magnoliopsida</taxon>
        <taxon>Liliopsida</taxon>
        <taxon>Poales</taxon>
        <taxon>Poaceae</taxon>
        <taxon>PACMAD clade</taxon>
        <taxon>Panicoideae</taxon>
        <taxon>Andropogonodae</taxon>
        <taxon>Andropogoneae</taxon>
        <taxon>Tripsacinae</taxon>
        <taxon>Zea</taxon>
    </lineage>
</organism>
<proteinExistence type="predicted"/>
<dbReference type="SMR" id="A0A1D6FR24"/>
<dbReference type="ExpressionAtlas" id="A0A1D6FR24">
    <property type="expression patterns" value="baseline and differential"/>
</dbReference>
<evidence type="ECO:0000313" key="3">
    <source>
        <dbReference type="EnsemblPlants" id="Zm00001eb350670_P001"/>
    </source>
</evidence>
<reference evidence="4" key="1">
    <citation type="journal article" date="2009" name="Science">
        <title>The B73 maize genome: complexity, diversity, and dynamics.</title>
        <authorList>
            <person name="Schnable P.S."/>
            <person name="Ware D."/>
            <person name="Fulton R.S."/>
            <person name="Stein J.C."/>
            <person name="Wei F."/>
            <person name="Pasternak S."/>
            <person name="Liang C."/>
            <person name="Zhang J."/>
            <person name="Fulton L."/>
            <person name="Graves T.A."/>
            <person name="Minx P."/>
            <person name="Reily A.D."/>
            <person name="Courtney L."/>
            <person name="Kruchowski S.S."/>
            <person name="Tomlinson C."/>
            <person name="Strong C."/>
            <person name="Delehaunty K."/>
            <person name="Fronick C."/>
            <person name="Courtney B."/>
            <person name="Rock S.M."/>
            <person name="Belter E."/>
            <person name="Du F."/>
            <person name="Kim K."/>
            <person name="Abbott R.M."/>
            <person name="Cotton M."/>
            <person name="Levy A."/>
            <person name="Marchetto P."/>
            <person name="Ochoa K."/>
            <person name="Jackson S.M."/>
            <person name="Gillam B."/>
            <person name="Chen W."/>
            <person name="Yan L."/>
            <person name="Higginbotham J."/>
            <person name="Cardenas M."/>
            <person name="Waligorski J."/>
            <person name="Applebaum E."/>
            <person name="Phelps L."/>
            <person name="Falcone J."/>
            <person name="Kanchi K."/>
            <person name="Thane T."/>
            <person name="Scimone A."/>
            <person name="Thane N."/>
            <person name="Henke J."/>
            <person name="Wang T."/>
            <person name="Ruppert J."/>
            <person name="Shah N."/>
            <person name="Rotter K."/>
            <person name="Hodges J."/>
            <person name="Ingenthron E."/>
            <person name="Cordes M."/>
            <person name="Kohlberg S."/>
            <person name="Sgro J."/>
            <person name="Delgado B."/>
            <person name="Mead K."/>
            <person name="Chinwalla A."/>
            <person name="Leonard S."/>
            <person name="Crouse K."/>
            <person name="Collura K."/>
            <person name="Kudrna D."/>
            <person name="Currie J."/>
            <person name="He R."/>
            <person name="Angelova A."/>
            <person name="Rajasekar S."/>
            <person name="Mueller T."/>
            <person name="Lomeli R."/>
            <person name="Scara G."/>
            <person name="Ko A."/>
            <person name="Delaney K."/>
            <person name="Wissotski M."/>
            <person name="Lopez G."/>
            <person name="Campos D."/>
            <person name="Braidotti M."/>
            <person name="Ashley E."/>
            <person name="Golser W."/>
            <person name="Kim H."/>
            <person name="Lee S."/>
            <person name="Lin J."/>
            <person name="Dujmic Z."/>
            <person name="Kim W."/>
            <person name="Talag J."/>
            <person name="Zuccolo A."/>
            <person name="Fan C."/>
            <person name="Sebastian A."/>
            <person name="Kramer M."/>
            <person name="Spiegel L."/>
            <person name="Nascimento L."/>
            <person name="Zutavern T."/>
            <person name="Miller B."/>
            <person name="Ambroise C."/>
            <person name="Muller S."/>
            <person name="Spooner W."/>
            <person name="Narechania A."/>
            <person name="Ren L."/>
            <person name="Wei S."/>
            <person name="Kumari S."/>
            <person name="Faga B."/>
            <person name="Levy M.J."/>
            <person name="McMahan L."/>
            <person name="Van Buren P."/>
            <person name="Vaughn M.W."/>
            <person name="Ying K."/>
            <person name="Yeh C.-T."/>
            <person name="Emrich S.J."/>
            <person name="Jia Y."/>
            <person name="Kalyanaraman A."/>
            <person name="Hsia A.-P."/>
            <person name="Barbazuk W.B."/>
            <person name="Baucom R.S."/>
            <person name="Brutnell T.P."/>
            <person name="Carpita N.C."/>
            <person name="Chaparro C."/>
            <person name="Chia J.-M."/>
            <person name="Deragon J.-M."/>
            <person name="Estill J.C."/>
            <person name="Fu Y."/>
            <person name="Jeddeloh J.A."/>
            <person name="Han Y."/>
            <person name="Lee H."/>
            <person name="Li P."/>
            <person name="Lisch D.R."/>
            <person name="Liu S."/>
            <person name="Liu Z."/>
            <person name="Nagel D.H."/>
            <person name="McCann M.C."/>
            <person name="SanMiguel P."/>
            <person name="Myers A.M."/>
            <person name="Nettleton D."/>
            <person name="Nguyen J."/>
            <person name="Penning B.W."/>
            <person name="Ponnala L."/>
            <person name="Schneider K.L."/>
            <person name="Schwartz D.C."/>
            <person name="Sharma A."/>
            <person name="Soderlund C."/>
            <person name="Springer N.M."/>
            <person name="Sun Q."/>
            <person name="Wang H."/>
            <person name="Waterman M."/>
            <person name="Westerman R."/>
            <person name="Wolfgruber T.K."/>
            <person name="Yang L."/>
            <person name="Yu Y."/>
            <person name="Zhang L."/>
            <person name="Zhou S."/>
            <person name="Zhu Q."/>
            <person name="Bennetzen J.L."/>
            <person name="Dawe R.K."/>
            <person name="Jiang J."/>
            <person name="Jiang N."/>
            <person name="Presting G.G."/>
            <person name="Wessler S.R."/>
            <person name="Aluru S."/>
            <person name="Martienssen R.A."/>
            <person name="Clifton S.W."/>
            <person name="McCombie W.R."/>
            <person name="Wing R.A."/>
            <person name="Wilson R.K."/>
        </authorList>
    </citation>
    <scope>NUCLEOTIDE SEQUENCE [LARGE SCALE GENOMIC DNA]</scope>
    <source>
        <strain evidence="4">cv. B73</strain>
    </source>
</reference>
<reference evidence="2" key="2">
    <citation type="submission" date="2015-12" db="EMBL/GenBank/DDBJ databases">
        <title>Update maize B73 reference genome by single molecule sequencing technologies.</title>
        <authorList>
            <consortium name="Maize Genome Sequencing Project"/>
            <person name="Ware D."/>
        </authorList>
    </citation>
    <scope>NUCLEOTIDE SEQUENCE</scope>
    <source>
        <tissue evidence="2">Seedling</tissue>
    </source>
</reference>
<keyword evidence="4" id="KW-1185">Reference proteome</keyword>
<dbReference type="Proteomes" id="UP000007305">
    <property type="component" value="Chromosome 8"/>
</dbReference>
<sequence length="169" mass="18724">MGNMLPCLVQASSSLMPRVNTKQWSRPMKFLSETLHRATKRPHWSNRTVKAAAARRETASAPDDQGATPRTRSGRGPSRNGHSRRVVRVRVVLTRAEAARLISFTTHGDRTAEQVVAEFRRSQQATSSHSQASAAQEAISELKRIRADTSASASAAWRPVLESIPEEWL</sequence>
<dbReference type="EnsemblPlants" id="Zm00001eb350670_T001">
    <property type="protein sequence ID" value="Zm00001eb350670_P001"/>
    <property type="gene ID" value="Zm00001eb350670"/>
</dbReference>